<dbReference type="PANTHER" id="PTHR47657">
    <property type="entry name" value="STEROL REGULATORY ELEMENT-BINDING PROTEIN ECM22"/>
    <property type="match status" value="1"/>
</dbReference>
<dbReference type="Gene3D" id="4.10.240.10">
    <property type="entry name" value="Zn(2)-C6 fungal-type DNA-binding domain"/>
    <property type="match status" value="1"/>
</dbReference>
<dbReference type="GO" id="GO:0008270">
    <property type="term" value="F:zinc ion binding"/>
    <property type="evidence" value="ECO:0007669"/>
    <property type="project" value="InterPro"/>
</dbReference>
<dbReference type="InterPro" id="IPR001138">
    <property type="entry name" value="Zn2Cys6_DnaBD"/>
</dbReference>
<gene>
    <name evidence="4" type="ORF">PFICI_11647</name>
</gene>
<dbReference type="SUPFAM" id="SSF57701">
    <property type="entry name" value="Zn2/Cys6 DNA-binding domain"/>
    <property type="match status" value="1"/>
</dbReference>
<dbReference type="PROSITE" id="PS00463">
    <property type="entry name" value="ZN2_CY6_FUNGAL_1"/>
    <property type="match status" value="1"/>
</dbReference>
<keyword evidence="5" id="KW-1185">Reference proteome</keyword>
<dbReference type="Pfam" id="PF00172">
    <property type="entry name" value="Zn_clus"/>
    <property type="match status" value="1"/>
</dbReference>
<dbReference type="InterPro" id="IPR052400">
    <property type="entry name" value="Zn2-C6_fungal_TF"/>
</dbReference>
<dbReference type="HOGENOM" id="CLU_024934_6_0_1"/>
<keyword evidence="1" id="KW-0539">Nucleus</keyword>
<evidence type="ECO:0000256" key="1">
    <source>
        <dbReference type="ARBA" id="ARBA00023242"/>
    </source>
</evidence>
<dbReference type="GO" id="GO:0000981">
    <property type="term" value="F:DNA-binding transcription factor activity, RNA polymerase II-specific"/>
    <property type="evidence" value="ECO:0007669"/>
    <property type="project" value="InterPro"/>
</dbReference>
<dbReference type="KEGG" id="pfy:PFICI_11647"/>
<protein>
    <recommendedName>
        <fullName evidence="3">Zn(2)-C6 fungal-type domain-containing protein</fullName>
    </recommendedName>
</protein>
<dbReference type="PANTHER" id="PTHR47657:SF14">
    <property type="entry name" value="ZN(2)-C6 FUNGAL-TYPE DOMAIN-CONTAINING PROTEIN"/>
    <property type="match status" value="1"/>
</dbReference>
<dbReference type="GeneID" id="19276660"/>
<dbReference type="PROSITE" id="PS50048">
    <property type="entry name" value="ZN2_CY6_FUNGAL_2"/>
    <property type="match status" value="1"/>
</dbReference>
<dbReference type="CDD" id="cd00067">
    <property type="entry name" value="GAL4"/>
    <property type="match status" value="1"/>
</dbReference>
<reference evidence="5" key="1">
    <citation type="journal article" date="2015" name="BMC Genomics">
        <title>Genomic and transcriptomic analysis of the endophytic fungus Pestalotiopsis fici reveals its lifestyle and high potential for synthesis of natural products.</title>
        <authorList>
            <person name="Wang X."/>
            <person name="Zhang X."/>
            <person name="Liu L."/>
            <person name="Xiang M."/>
            <person name="Wang W."/>
            <person name="Sun X."/>
            <person name="Che Y."/>
            <person name="Guo L."/>
            <person name="Liu G."/>
            <person name="Guo L."/>
            <person name="Wang C."/>
            <person name="Yin W.B."/>
            <person name="Stadler M."/>
            <person name="Zhang X."/>
            <person name="Liu X."/>
        </authorList>
    </citation>
    <scope>NUCLEOTIDE SEQUENCE [LARGE SCALE GENOMIC DNA]</scope>
    <source>
        <strain evidence="5">W106-1 / CGMCC3.15140</strain>
    </source>
</reference>
<dbReference type="SMART" id="SM00066">
    <property type="entry name" value="GAL4"/>
    <property type="match status" value="1"/>
</dbReference>
<accession>W3WQX3</accession>
<feature type="compositionally biased region" description="Polar residues" evidence="2">
    <location>
        <begin position="95"/>
        <end position="115"/>
    </location>
</feature>
<feature type="compositionally biased region" description="Basic residues" evidence="2">
    <location>
        <begin position="11"/>
        <end position="20"/>
    </location>
</feature>
<proteinExistence type="predicted"/>
<feature type="domain" description="Zn(2)-C6 fungal-type" evidence="3">
    <location>
        <begin position="26"/>
        <end position="56"/>
    </location>
</feature>
<evidence type="ECO:0000259" key="3">
    <source>
        <dbReference type="PROSITE" id="PS50048"/>
    </source>
</evidence>
<feature type="compositionally biased region" description="Low complexity" evidence="2">
    <location>
        <begin position="116"/>
        <end position="125"/>
    </location>
</feature>
<evidence type="ECO:0000256" key="2">
    <source>
        <dbReference type="SAM" id="MobiDB-lite"/>
    </source>
</evidence>
<feature type="region of interest" description="Disordered" evidence="2">
    <location>
        <begin position="1"/>
        <end position="20"/>
    </location>
</feature>
<organism evidence="4 5">
    <name type="scientific">Pestalotiopsis fici (strain W106-1 / CGMCC3.15140)</name>
    <dbReference type="NCBI Taxonomy" id="1229662"/>
    <lineage>
        <taxon>Eukaryota</taxon>
        <taxon>Fungi</taxon>
        <taxon>Dikarya</taxon>
        <taxon>Ascomycota</taxon>
        <taxon>Pezizomycotina</taxon>
        <taxon>Sordariomycetes</taxon>
        <taxon>Xylariomycetidae</taxon>
        <taxon>Amphisphaeriales</taxon>
        <taxon>Sporocadaceae</taxon>
        <taxon>Pestalotiopsis</taxon>
    </lineage>
</organism>
<dbReference type="Proteomes" id="UP000030651">
    <property type="component" value="Unassembled WGS sequence"/>
</dbReference>
<feature type="region of interest" description="Disordered" evidence="2">
    <location>
        <begin position="85"/>
        <end position="135"/>
    </location>
</feature>
<evidence type="ECO:0000313" key="4">
    <source>
        <dbReference type="EMBL" id="ETS76260.1"/>
    </source>
</evidence>
<dbReference type="EMBL" id="KI912117">
    <property type="protein sequence ID" value="ETS76260.1"/>
    <property type="molecule type" value="Genomic_DNA"/>
</dbReference>
<dbReference type="InterPro" id="IPR036864">
    <property type="entry name" value="Zn2-C6_fun-type_DNA-bd_sf"/>
</dbReference>
<sequence length="472" mass="51995">MSPSGQGTLKPKPRGPRLYHKKSRTGCIRCKQRRVKCDEVRPSCGGCVRHMVDCVYQTQATAAATTATAPGSMNPQLDAMNLSSMESELSVLSNPSAAKTSPQSDGYTVYETPQDSAVSSSSSVAPDGDIPETDLPESRERRIWELRLLHNSLTQAKPFPTPQPQVINDLFLIDIPKMALNEGRDGVLYGSFAHSALNLWTRSTDPEEKETLIRLQRTYLSLMLRQHRQDVAVLDPDNADAVCICSLKILTHALALIQTLPSEPWQPPTDFLRMGSGAGSVFHTALRMAKSGSGGEVAKIQTFVQNPPGLRDPNETILSDHSALDWILETPPGSSPEAAEQLDAEMSDPLTLSVYHKAISYICSVQRAIAREEPEFAICRRLGAFAVLVPSEFTQYLIERRPRALVVLAHFMATFMSVEHIWTIGRAGENQIRGIHKNLPMEWAYKLDGLLTKHKKHEGTPPVFSGGYGALM</sequence>
<dbReference type="RefSeq" id="XP_007838419.1">
    <property type="nucleotide sequence ID" value="XM_007840228.1"/>
</dbReference>
<dbReference type="eggNOG" id="ENOG502SGAZ">
    <property type="taxonomic scope" value="Eukaryota"/>
</dbReference>
<dbReference type="InParanoid" id="W3WQX3"/>
<dbReference type="OMA" id="EPCIYDR"/>
<evidence type="ECO:0000313" key="5">
    <source>
        <dbReference type="Proteomes" id="UP000030651"/>
    </source>
</evidence>
<dbReference type="OrthoDB" id="648861at2759"/>
<feature type="compositionally biased region" description="Low complexity" evidence="2">
    <location>
        <begin position="85"/>
        <end position="94"/>
    </location>
</feature>
<name>W3WQX3_PESFW</name>
<dbReference type="AlphaFoldDB" id="W3WQX3"/>